<dbReference type="InterPro" id="IPR050179">
    <property type="entry name" value="Trans_hexapeptide_repeat"/>
</dbReference>
<proteinExistence type="predicted"/>
<gene>
    <name evidence="1" type="ORF">HEQ44_04600</name>
</gene>
<dbReference type="PANTHER" id="PTHR43300:SF11">
    <property type="entry name" value="ACETYLTRANSFERASE RV3034C-RELATED"/>
    <property type="match status" value="1"/>
</dbReference>
<dbReference type="PANTHER" id="PTHR43300">
    <property type="entry name" value="ACETYLTRANSFERASE"/>
    <property type="match status" value="1"/>
</dbReference>
<accession>A0ABX1L351</accession>
<protein>
    <submittedName>
        <fullName evidence="1">CatB-related O-acetyltransferase</fullName>
    </submittedName>
</protein>
<dbReference type="Gene3D" id="2.160.10.10">
    <property type="entry name" value="Hexapeptide repeat proteins"/>
    <property type="match status" value="1"/>
</dbReference>
<keyword evidence="2" id="KW-1185">Reference proteome</keyword>
<sequence length="276" mass="30374">MPMIINGNTYYQDNLIATHSHQRKRLPVTKELITTLAARHLYTAARSHGKSRLRVGETVQFPLTFRAEAYSIFLAGHQFFSMGAFSSSNSALPVNSIVGRYSSIANNVSRMQGSHPTDRFTTSMMTYSHRPDAFNDYLATSQNHFEHVPNPVANGGPLIIGNDVWIGQDVHFVPTGVTVGDGAVIAGGALVTKDVPAYAVVGGVPAHIIKYRFPETIIAQLLDLQWWQYGFGDFQDIKGAEPIESFIDKLSDQIARGDLHPFTPICTTLDDLLSPQ</sequence>
<evidence type="ECO:0000313" key="2">
    <source>
        <dbReference type="Proteomes" id="UP000707477"/>
    </source>
</evidence>
<comment type="caution">
    <text evidence="1">The sequence shown here is derived from an EMBL/GenBank/DDBJ whole genome shotgun (WGS) entry which is preliminary data.</text>
</comment>
<dbReference type="Proteomes" id="UP000707477">
    <property type="component" value="Unassembled WGS sequence"/>
</dbReference>
<dbReference type="SUPFAM" id="SSF51161">
    <property type="entry name" value="Trimeric LpxA-like enzymes"/>
    <property type="match status" value="1"/>
</dbReference>
<organism evidence="1 2">
    <name type="scientific">Levilactobacillus tujiorum</name>
    <dbReference type="NCBI Taxonomy" id="2912243"/>
    <lineage>
        <taxon>Bacteria</taxon>
        <taxon>Bacillati</taxon>
        <taxon>Bacillota</taxon>
        <taxon>Bacilli</taxon>
        <taxon>Lactobacillales</taxon>
        <taxon>Lactobacillaceae</taxon>
        <taxon>Levilactobacillus</taxon>
    </lineage>
</organism>
<dbReference type="RefSeq" id="WP_168849182.1">
    <property type="nucleotide sequence ID" value="NZ_JAAVSD010000009.1"/>
</dbReference>
<evidence type="ECO:0000313" key="1">
    <source>
        <dbReference type="EMBL" id="NLR29458.1"/>
    </source>
</evidence>
<dbReference type="CDD" id="cd03349">
    <property type="entry name" value="LbH_XAT"/>
    <property type="match status" value="1"/>
</dbReference>
<dbReference type="EMBL" id="JAAVSD010000009">
    <property type="protein sequence ID" value="NLR29458.1"/>
    <property type="molecule type" value="Genomic_DNA"/>
</dbReference>
<name>A0ABX1L351_9LACO</name>
<reference evidence="1 2" key="1">
    <citation type="submission" date="2020-03" db="EMBL/GenBank/DDBJ databases">
        <authorList>
            <person name="Zhang Z."/>
            <person name="Guo Z."/>
            <person name="Hou Q."/>
            <person name="Shen X."/>
        </authorList>
    </citation>
    <scope>NUCLEOTIDE SEQUENCE [LARGE SCALE GENOMIC DNA]</scope>
    <source>
        <strain evidence="1 2">HBUAS51329</strain>
    </source>
</reference>
<dbReference type="InterPro" id="IPR011004">
    <property type="entry name" value="Trimer_LpxA-like_sf"/>
</dbReference>